<evidence type="ECO:0000256" key="2">
    <source>
        <dbReference type="SAM" id="Phobius"/>
    </source>
</evidence>
<comment type="caution">
    <text evidence="3">The sequence shown here is derived from an EMBL/GenBank/DDBJ whole genome shotgun (WGS) entry which is preliminary data.</text>
</comment>
<evidence type="ECO:0000256" key="1">
    <source>
        <dbReference type="SAM" id="MobiDB-lite"/>
    </source>
</evidence>
<keyword evidence="2" id="KW-1133">Transmembrane helix</keyword>
<sequence>ASGLVTSVTSSLNAASSPSSSAPVASPSPVSTPRSQGAETSGWTPASQAVSPPGPVRPNGTSAPTPAAPAILQEHLLEIALRVNGTVDVFAEGFRTAVADGLLLTFLQASRLNQTRARRAADPLVTVEIYSVSRAAGDSVLVQFVVLQDGKPMSAADVLTILNRLPDLLGTLNDNLPFPVTRVPSAVAASPLAQFAGWLAAVVVLAAVCVLLAALLGVFAKKSQARGREAQSVQKRALTPFKKVRPIGIR</sequence>
<dbReference type="AlphaFoldDB" id="A0A9D3M1E8"/>
<proteinExistence type="predicted"/>
<feature type="non-terminal residue" evidence="3">
    <location>
        <position position="250"/>
    </location>
</feature>
<protein>
    <submittedName>
        <fullName evidence="3">Uncharacterized protein</fullName>
    </submittedName>
</protein>
<gene>
    <name evidence="3" type="ORF">ANANG_G00211210</name>
</gene>
<keyword evidence="2" id="KW-0472">Membrane</keyword>
<keyword evidence="4" id="KW-1185">Reference proteome</keyword>
<evidence type="ECO:0000313" key="3">
    <source>
        <dbReference type="EMBL" id="KAG5839977.1"/>
    </source>
</evidence>
<reference evidence="3" key="1">
    <citation type="submission" date="2021-01" db="EMBL/GenBank/DDBJ databases">
        <title>A chromosome-scale assembly of European eel, Anguilla anguilla.</title>
        <authorList>
            <person name="Henkel C."/>
            <person name="Jong-Raadsen S.A."/>
            <person name="Dufour S."/>
            <person name="Weltzien F.-A."/>
            <person name="Palstra A.P."/>
            <person name="Pelster B."/>
            <person name="Spaink H.P."/>
            <person name="Van Den Thillart G.E."/>
            <person name="Jansen H."/>
            <person name="Zahm M."/>
            <person name="Klopp C."/>
            <person name="Cedric C."/>
            <person name="Louis A."/>
            <person name="Berthelot C."/>
            <person name="Parey E."/>
            <person name="Roest Crollius H."/>
            <person name="Montfort J."/>
            <person name="Robinson-Rechavi M."/>
            <person name="Bucao C."/>
            <person name="Bouchez O."/>
            <person name="Gislard M."/>
            <person name="Lluch J."/>
            <person name="Milhes M."/>
            <person name="Lampietro C."/>
            <person name="Lopez Roques C."/>
            <person name="Donnadieu C."/>
            <person name="Braasch I."/>
            <person name="Desvignes T."/>
            <person name="Postlethwait J."/>
            <person name="Bobe J."/>
            <person name="Guiguen Y."/>
            <person name="Dirks R."/>
        </authorList>
    </citation>
    <scope>NUCLEOTIDE SEQUENCE</scope>
    <source>
        <strain evidence="3">Tag_6206</strain>
        <tissue evidence="3">Liver</tissue>
    </source>
</reference>
<feature type="compositionally biased region" description="Polar residues" evidence="1">
    <location>
        <begin position="37"/>
        <end position="50"/>
    </location>
</feature>
<organism evidence="3 4">
    <name type="scientific">Anguilla anguilla</name>
    <name type="common">European freshwater eel</name>
    <name type="synonym">Muraena anguilla</name>
    <dbReference type="NCBI Taxonomy" id="7936"/>
    <lineage>
        <taxon>Eukaryota</taxon>
        <taxon>Metazoa</taxon>
        <taxon>Chordata</taxon>
        <taxon>Craniata</taxon>
        <taxon>Vertebrata</taxon>
        <taxon>Euteleostomi</taxon>
        <taxon>Actinopterygii</taxon>
        <taxon>Neopterygii</taxon>
        <taxon>Teleostei</taxon>
        <taxon>Anguilliformes</taxon>
        <taxon>Anguillidae</taxon>
        <taxon>Anguilla</taxon>
    </lineage>
</organism>
<feature type="region of interest" description="Disordered" evidence="1">
    <location>
        <begin position="1"/>
        <end position="67"/>
    </location>
</feature>
<feature type="compositionally biased region" description="Low complexity" evidence="1">
    <location>
        <begin position="1"/>
        <end position="35"/>
    </location>
</feature>
<keyword evidence="2" id="KW-0812">Transmembrane</keyword>
<accession>A0A9D3M1E8</accession>
<feature type="transmembrane region" description="Helical" evidence="2">
    <location>
        <begin position="195"/>
        <end position="219"/>
    </location>
</feature>
<dbReference type="EMBL" id="JAFIRN010000011">
    <property type="protein sequence ID" value="KAG5839977.1"/>
    <property type="molecule type" value="Genomic_DNA"/>
</dbReference>
<dbReference type="Proteomes" id="UP001044222">
    <property type="component" value="Chromosome 11"/>
</dbReference>
<evidence type="ECO:0000313" key="4">
    <source>
        <dbReference type="Proteomes" id="UP001044222"/>
    </source>
</evidence>
<name>A0A9D3M1E8_ANGAN</name>